<dbReference type="AlphaFoldDB" id="A0A3B0CJS7"/>
<organism evidence="2 3">
    <name type="scientific">Paenibacillus ginsengarvi</name>
    <dbReference type="NCBI Taxonomy" id="400777"/>
    <lineage>
        <taxon>Bacteria</taxon>
        <taxon>Bacillati</taxon>
        <taxon>Bacillota</taxon>
        <taxon>Bacilli</taxon>
        <taxon>Bacillales</taxon>
        <taxon>Paenibacillaceae</taxon>
        <taxon>Paenibacillus</taxon>
    </lineage>
</organism>
<dbReference type="SMART" id="SM00871">
    <property type="entry name" value="AraC_E_bind"/>
    <property type="match status" value="1"/>
</dbReference>
<keyword evidence="3" id="KW-1185">Reference proteome</keyword>
<dbReference type="Proteomes" id="UP000282311">
    <property type="component" value="Unassembled WGS sequence"/>
</dbReference>
<accession>A0A3B0CJS7</accession>
<proteinExistence type="predicted"/>
<dbReference type="InterPro" id="IPR010499">
    <property type="entry name" value="AraC_E-bd"/>
</dbReference>
<reference evidence="2 3" key="1">
    <citation type="journal article" date="2007" name="Int. J. Syst. Evol. Microbiol.">
        <title>Paenibacillus ginsengarvi sp. nov., isolated from soil from ginseng cultivation.</title>
        <authorList>
            <person name="Yoon M.H."/>
            <person name="Ten L.N."/>
            <person name="Im W.T."/>
        </authorList>
    </citation>
    <scope>NUCLEOTIDE SEQUENCE [LARGE SCALE GENOMIC DNA]</scope>
    <source>
        <strain evidence="2 3">KCTC 13059</strain>
    </source>
</reference>
<name>A0A3B0CJS7_9BACL</name>
<evidence type="ECO:0000313" key="3">
    <source>
        <dbReference type="Proteomes" id="UP000282311"/>
    </source>
</evidence>
<dbReference type="EMBL" id="RBAH01000009">
    <property type="protein sequence ID" value="RKN84256.1"/>
    <property type="molecule type" value="Genomic_DNA"/>
</dbReference>
<sequence>MPDKALLENVIQVRTVKRDVTPLIGFEGAGLDDEKRLFKRLNETFELIAGGKRPPMYLVILMPGFRPFAAVEAPDSGPIPNGMTAYTIPADDYVVFGFEKAHVGLFWSSICTEDNQKKYNIDLAKPRFEIGTPELETAGLIEWYIPIRR</sequence>
<gene>
    <name evidence="2" type="ORF">D7M11_14750</name>
</gene>
<evidence type="ECO:0000313" key="2">
    <source>
        <dbReference type="EMBL" id="RKN84256.1"/>
    </source>
</evidence>
<dbReference type="Pfam" id="PF14526">
    <property type="entry name" value="Cass2"/>
    <property type="match status" value="1"/>
</dbReference>
<dbReference type="Gene3D" id="3.20.80.10">
    <property type="entry name" value="Regulatory factor, effector binding domain"/>
    <property type="match status" value="1"/>
</dbReference>
<evidence type="ECO:0000259" key="1">
    <source>
        <dbReference type="SMART" id="SM00871"/>
    </source>
</evidence>
<protein>
    <submittedName>
        <fullName evidence="2">AraC family transcriptional regulator</fullName>
    </submittedName>
</protein>
<dbReference type="InterPro" id="IPR011256">
    <property type="entry name" value="Reg_factor_effector_dom_sf"/>
</dbReference>
<dbReference type="InterPro" id="IPR029441">
    <property type="entry name" value="Cass2"/>
</dbReference>
<feature type="domain" description="AraC effector-binding" evidence="1">
    <location>
        <begin position="11"/>
        <end position="148"/>
    </location>
</feature>
<comment type="caution">
    <text evidence="2">The sequence shown here is derived from an EMBL/GenBank/DDBJ whole genome shotgun (WGS) entry which is preliminary data.</text>
</comment>